<evidence type="ECO:0000313" key="7">
    <source>
        <dbReference type="Proteomes" id="UP000468327"/>
    </source>
</evidence>
<dbReference type="EC" id="3.6.1.7" evidence="2"/>
<dbReference type="PROSITE" id="PS51163">
    <property type="entry name" value="YRDC"/>
    <property type="match status" value="1"/>
</dbReference>
<keyword evidence="7" id="KW-1185">Reference proteome</keyword>
<dbReference type="PANTHER" id="PTHR42959">
    <property type="entry name" value="CARBAMOYLTRANSFERASE"/>
    <property type="match status" value="1"/>
</dbReference>
<comment type="catalytic activity">
    <reaction evidence="2">
        <text>an acyl phosphate + H2O = a carboxylate + phosphate + H(+)</text>
        <dbReference type="Rhea" id="RHEA:14965"/>
        <dbReference type="ChEBI" id="CHEBI:15377"/>
        <dbReference type="ChEBI" id="CHEBI:15378"/>
        <dbReference type="ChEBI" id="CHEBI:29067"/>
        <dbReference type="ChEBI" id="CHEBI:43474"/>
        <dbReference type="ChEBI" id="CHEBI:59918"/>
        <dbReference type="EC" id="3.6.1.7"/>
    </reaction>
</comment>
<evidence type="ECO:0000256" key="2">
    <source>
        <dbReference type="PROSITE-ProRule" id="PRU00520"/>
    </source>
</evidence>
<dbReference type="Gene3D" id="3.30.70.100">
    <property type="match status" value="1"/>
</dbReference>
<dbReference type="PANTHER" id="PTHR42959:SF1">
    <property type="entry name" value="CARBAMOYLTRANSFERASE HYPF"/>
    <property type="match status" value="1"/>
</dbReference>
<feature type="compositionally biased region" description="Basic and acidic residues" evidence="3">
    <location>
        <begin position="507"/>
        <end position="517"/>
    </location>
</feature>
<sequence length="937" mass="100642">MIEALDIQVKGIVQGVGFRPFVYRMAKKYLINGWVLNATDGVFIHAEGEAKLLDEFVIELSENPPAASRVEEVTLKEVPLEDFDSFEIRFSDAGAVEKTTLVSPDLATCDDCVRELFNPNDRRYRYPFINCTNCGPRFTIIEKLPYDRKSTSMKDFPMCERCAREYGDPLDRRFHAQPDACFECGPHLSWREHEGLPGALASVDASVPAVGLEERTNAADEACDAPDAIALPLGPVIWGKTRAESDAIIARAVELLRAGKILAVKGLGGFHLVCDANNADAVALLRARKRREGKAFAVMAASTADVRRVCEVNDAEAAALEGSQRPIVLLKKRAGAAFAPGLADRLPELGVMLPYTPLQHLLLHDFADETKGRGYCLIPLLVMTSGNIHDEPIVIDDEDAYAKLFSVADAFIGHDRAIRARYDDSVVRVIDAGSAGEALQFLRRARGFAPLPIPLASQPAERADAAASRGTRSASADESLRTEVRGAAACDRIPGTAEALADPDGPEGSHDASREASVRSQAILAVGPEQKNTFTLTRDAEAFVSQHIGDMENAETYDAWLQAKDRYETLFEITPTRLACDLHPEYLTSKWAHDESRARKLPLTEVQHHHAHIVSVMGEHGLPGPVCGIAFDGTGYGVDGAIWGGEVLLCNQRAFERFANFAYVPMPGGAAAVRHPLRMAYGALWAFDLLEHPGAADALAALGDQAALCEQMIDCGLNTPMTSSVGRLFDAASALLGICTEPKYEGEPAILLEAAMDKNQTNVSHETAEAGQREAAHAAADAAAALPAAPPNAEDDAAAADRYAIEVVKNTATAESTAQDTSVVLFDAAPAFRALLDDKAADVPVAVIARRFHDAFVQAVATAAELARSVYGIETVALSGGVFMNRYLVEHALAALERVGFTVAVNRDLPPNDGCISFGQAVVAWASNEEGAAERGA</sequence>
<feature type="active site" evidence="2">
    <location>
        <position position="19"/>
    </location>
</feature>
<dbReference type="Pfam" id="PF01300">
    <property type="entry name" value="Sua5_yciO_yrdC"/>
    <property type="match status" value="1"/>
</dbReference>
<proteinExistence type="inferred from homology"/>
<dbReference type="RefSeq" id="WP_157004723.1">
    <property type="nucleotide sequence ID" value="NZ_WPOC01000013.1"/>
</dbReference>
<dbReference type="InterPro" id="IPR001792">
    <property type="entry name" value="Acylphosphatase-like_dom"/>
</dbReference>
<feature type="compositionally biased region" description="Low complexity" evidence="3">
    <location>
        <begin position="465"/>
        <end position="476"/>
    </location>
</feature>
<keyword evidence="2" id="KW-0378">Hydrolase</keyword>
<evidence type="ECO:0000259" key="4">
    <source>
        <dbReference type="PROSITE" id="PS51160"/>
    </source>
</evidence>
<feature type="region of interest" description="Disordered" evidence="3">
    <location>
        <begin position="459"/>
        <end position="481"/>
    </location>
</feature>
<dbReference type="InterPro" id="IPR041440">
    <property type="entry name" value="HypF_C"/>
</dbReference>
<dbReference type="InterPro" id="IPR017945">
    <property type="entry name" value="DHBP_synth_RibB-like_a/b_dom"/>
</dbReference>
<dbReference type="Gene3D" id="3.30.110.120">
    <property type="match status" value="1"/>
</dbReference>
<dbReference type="GO" id="GO:0003998">
    <property type="term" value="F:acylphosphatase activity"/>
    <property type="evidence" value="ECO:0007669"/>
    <property type="project" value="UniProtKB-EC"/>
</dbReference>
<organism evidence="6 7">
    <name type="scientific">Gordonibacter urolithinfaciens</name>
    <dbReference type="NCBI Taxonomy" id="1335613"/>
    <lineage>
        <taxon>Bacteria</taxon>
        <taxon>Bacillati</taxon>
        <taxon>Actinomycetota</taxon>
        <taxon>Coriobacteriia</taxon>
        <taxon>Eggerthellales</taxon>
        <taxon>Eggerthellaceae</taxon>
        <taxon>Gordonibacter</taxon>
    </lineage>
</organism>
<reference evidence="6 7" key="1">
    <citation type="submission" date="2019-11" db="EMBL/GenBank/DDBJ databases">
        <title>Whole genome shotgun sequencing (WGS) data from Adlercreutzia equolifaciens ResAG-91, Eggerthella lenta MRI-F36, MRI-F37, MRI-F40, ResAG-49, ResAG-88, ResAG-121, ResAG-145, and Gordonibacter sp. ResAG-5, ResAG-26, ResAG-43, ResAG-50, ResAG-59.</title>
        <authorList>
            <person name="Stoll D.A."/>
            <person name="Danylec N."/>
            <person name="Franz C.M.A.P."/>
            <person name="Huch M."/>
        </authorList>
    </citation>
    <scope>NUCLEOTIDE SEQUENCE [LARGE SCALE GENOMIC DNA]</scope>
    <source>
        <strain evidence="6 7">ResAG-59</strain>
    </source>
</reference>
<dbReference type="InterPro" id="IPR011125">
    <property type="entry name" value="Znf_HypF"/>
</dbReference>
<evidence type="ECO:0000256" key="3">
    <source>
        <dbReference type="SAM" id="MobiDB-lite"/>
    </source>
</evidence>
<dbReference type="Pfam" id="PF17788">
    <property type="entry name" value="HypF_C"/>
    <property type="match status" value="1"/>
</dbReference>
<feature type="domain" description="Acylphosphatase-like" evidence="4">
    <location>
        <begin position="4"/>
        <end position="90"/>
    </location>
</feature>
<dbReference type="GO" id="GO:0003725">
    <property type="term" value="F:double-stranded RNA binding"/>
    <property type="evidence" value="ECO:0007669"/>
    <property type="project" value="InterPro"/>
</dbReference>
<dbReference type="InterPro" id="IPR006070">
    <property type="entry name" value="Sua5-like_dom"/>
</dbReference>
<dbReference type="InterPro" id="IPR051060">
    <property type="entry name" value="Carbamoyltrans_HypF-like"/>
</dbReference>
<dbReference type="SUPFAM" id="SSF54975">
    <property type="entry name" value="Acylphosphatase/BLUF domain-like"/>
    <property type="match status" value="1"/>
</dbReference>
<dbReference type="GO" id="GO:0051604">
    <property type="term" value="P:protein maturation"/>
    <property type="evidence" value="ECO:0007669"/>
    <property type="project" value="TreeGrafter"/>
</dbReference>
<dbReference type="GO" id="GO:0008270">
    <property type="term" value="F:zinc ion binding"/>
    <property type="evidence" value="ECO:0007669"/>
    <property type="project" value="InterPro"/>
</dbReference>
<dbReference type="Pfam" id="PF00708">
    <property type="entry name" value="Acylphosphatase"/>
    <property type="match status" value="1"/>
</dbReference>
<dbReference type="Pfam" id="PF07503">
    <property type="entry name" value="zf-HYPF"/>
    <property type="match status" value="2"/>
</dbReference>
<dbReference type="InterPro" id="IPR055128">
    <property type="entry name" value="HypF_C_2"/>
</dbReference>
<feature type="domain" description="YrdC-like" evidence="5">
    <location>
        <begin position="246"/>
        <end position="447"/>
    </location>
</feature>
<dbReference type="InterPro" id="IPR017968">
    <property type="entry name" value="Acylphosphatase_CS"/>
</dbReference>
<protein>
    <recommendedName>
        <fullName evidence="2">acylphosphatase</fullName>
        <ecNumber evidence="2">3.6.1.7</ecNumber>
    </recommendedName>
</protein>
<comment type="caution">
    <text evidence="6">The sequence shown here is derived from an EMBL/GenBank/DDBJ whole genome shotgun (WGS) entry which is preliminary data.</text>
</comment>
<dbReference type="PROSITE" id="PS51160">
    <property type="entry name" value="ACYLPHOSPHATASE_3"/>
    <property type="match status" value="1"/>
</dbReference>
<evidence type="ECO:0000256" key="1">
    <source>
        <dbReference type="ARBA" id="ARBA00008097"/>
    </source>
</evidence>
<dbReference type="PROSITE" id="PS00150">
    <property type="entry name" value="ACYLPHOSPHATASE_1"/>
    <property type="match status" value="1"/>
</dbReference>
<evidence type="ECO:0000259" key="5">
    <source>
        <dbReference type="PROSITE" id="PS51163"/>
    </source>
</evidence>
<dbReference type="AlphaFoldDB" id="A0A6N8II34"/>
<dbReference type="InterPro" id="IPR036046">
    <property type="entry name" value="Acylphosphatase-like_dom_sf"/>
</dbReference>
<evidence type="ECO:0000313" key="6">
    <source>
        <dbReference type="EMBL" id="MVN15497.1"/>
    </source>
</evidence>
<dbReference type="Gene3D" id="3.90.870.40">
    <property type="match status" value="1"/>
</dbReference>
<dbReference type="EMBL" id="WPOC01000013">
    <property type="protein sequence ID" value="MVN15497.1"/>
    <property type="molecule type" value="Genomic_DNA"/>
</dbReference>
<comment type="similarity">
    <text evidence="1">Belongs to the carbamoyltransferase HypF family.</text>
</comment>
<dbReference type="Proteomes" id="UP000468327">
    <property type="component" value="Unassembled WGS sequence"/>
</dbReference>
<feature type="active site" evidence="2">
    <location>
        <position position="37"/>
    </location>
</feature>
<dbReference type="Gene3D" id="3.90.870.30">
    <property type="match status" value="1"/>
</dbReference>
<name>A0A6N8II34_9ACTN</name>
<dbReference type="Gene3D" id="3.30.420.40">
    <property type="match status" value="1"/>
</dbReference>
<feature type="region of interest" description="Disordered" evidence="3">
    <location>
        <begin position="497"/>
        <end position="518"/>
    </location>
</feature>
<dbReference type="SUPFAM" id="SSF55821">
    <property type="entry name" value="YrdC/RibB"/>
    <property type="match status" value="1"/>
</dbReference>
<dbReference type="GO" id="GO:0016743">
    <property type="term" value="F:carboxyl- or carbamoyltransferase activity"/>
    <property type="evidence" value="ECO:0007669"/>
    <property type="project" value="TreeGrafter"/>
</dbReference>
<accession>A0A6N8II34</accession>
<gene>
    <name evidence="6" type="ORF">GO738_09100</name>
</gene>
<dbReference type="Gene3D" id="3.30.420.360">
    <property type="match status" value="1"/>
</dbReference>
<dbReference type="Pfam" id="PF22521">
    <property type="entry name" value="HypF_C_2"/>
    <property type="match status" value="1"/>
</dbReference>